<dbReference type="SUPFAM" id="SSF144091">
    <property type="entry name" value="Rhomboid-like"/>
    <property type="match status" value="1"/>
</dbReference>
<organism evidence="7 8">
    <name type="scientific">Actinophytocola algeriensis</name>
    <dbReference type="NCBI Taxonomy" id="1768010"/>
    <lineage>
        <taxon>Bacteria</taxon>
        <taxon>Bacillati</taxon>
        <taxon>Actinomycetota</taxon>
        <taxon>Actinomycetes</taxon>
        <taxon>Pseudonocardiales</taxon>
        <taxon>Pseudonocardiaceae</taxon>
    </lineage>
</organism>
<keyword evidence="2 5" id="KW-0812">Transmembrane</keyword>
<name>A0A7W7QB58_9PSEU</name>
<dbReference type="GO" id="GO:0006508">
    <property type="term" value="P:proteolysis"/>
    <property type="evidence" value="ECO:0007669"/>
    <property type="project" value="UniProtKB-KW"/>
</dbReference>
<protein>
    <submittedName>
        <fullName evidence="7">Membrane associated rhomboid family serine protease</fullName>
    </submittedName>
</protein>
<keyword evidence="4 5" id="KW-0472">Membrane</keyword>
<dbReference type="Pfam" id="PF01694">
    <property type="entry name" value="Rhomboid"/>
    <property type="match status" value="1"/>
</dbReference>
<evidence type="ECO:0000256" key="1">
    <source>
        <dbReference type="ARBA" id="ARBA00004141"/>
    </source>
</evidence>
<accession>A0A7W7QB58</accession>
<dbReference type="InterPro" id="IPR035952">
    <property type="entry name" value="Rhomboid-like_sf"/>
</dbReference>
<sequence>MSNLPTTPLPTPDEEGALGSPIGRAASLMVAFLALLWIVQLINAGTDYSLAQSGGILPRQASSLLDIITSPFLHGSLEHLAGNALPLFSLGIMAAIPSPKRFLLMTLVVIVIGGFGVWLFSPANSVTVGASGVVFGYFGYLLLRGFVDRRPADVVISIGVALAYGYAMWNSVGFGREGVSWQGHVAGLVGGMAAALFLRLPRRKPVAESSGDALPGLPPAV</sequence>
<evidence type="ECO:0000259" key="6">
    <source>
        <dbReference type="Pfam" id="PF01694"/>
    </source>
</evidence>
<dbReference type="PANTHER" id="PTHR43066:SF11">
    <property type="entry name" value="PEPTIDASE S54 RHOMBOID DOMAIN-CONTAINING PROTEIN"/>
    <property type="match status" value="1"/>
</dbReference>
<dbReference type="GO" id="GO:0016020">
    <property type="term" value="C:membrane"/>
    <property type="evidence" value="ECO:0007669"/>
    <property type="project" value="UniProtKB-SubCell"/>
</dbReference>
<dbReference type="PANTHER" id="PTHR43066">
    <property type="entry name" value="RHOMBOID-RELATED PROTEIN"/>
    <property type="match status" value="1"/>
</dbReference>
<evidence type="ECO:0000256" key="5">
    <source>
        <dbReference type="SAM" id="Phobius"/>
    </source>
</evidence>
<feature type="transmembrane region" description="Helical" evidence="5">
    <location>
        <begin position="152"/>
        <end position="169"/>
    </location>
</feature>
<dbReference type="RefSeq" id="WP_221464540.1">
    <property type="nucleotide sequence ID" value="NZ_JACHJQ010000007.1"/>
</dbReference>
<feature type="transmembrane region" description="Helical" evidence="5">
    <location>
        <begin position="102"/>
        <end position="120"/>
    </location>
</feature>
<keyword evidence="8" id="KW-1185">Reference proteome</keyword>
<dbReference type="AlphaFoldDB" id="A0A7W7QB58"/>
<feature type="transmembrane region" description="Helical" evidence="5">
    <location>
        <begin position="181"/>
        <end position="200"/>
    </location>
</feature>
<gene>
    <name evidence="7" type="ORF">FHR82_006600</name>
</gene>
<evidence type="ECO:0000256" key="4">
    <source>
        <dbReference type="ARBA" id="ARBA00023136"/>
    </source>
</evidence>
<dbReference type="Gene3D" id="1.20.1540.10">
    <property type="entry name" value="Rhomboid-like"/>
    <property type="match status" value="1"/>
</dbReference>
<feature type="transmembrane region" description="Helical" evidence="5">
    <location>
        <begin position="126"/>
        <end position="143"/>
    </location>
</feature>
<evidence type="ECO:0000256" key="2">
    <source>
        <dbReference type="ARBA" id="ARBA00022692"/>
    </source>
</evidence>
<keyword evidence="7" id="KW-0378">Hydrolase</keyword>
<comment type="caution">
    <text evidence="7">The sequence shown here is derived from an EMBL/GenBank/DDBJ whole genome shotgun (WGS) entry which is preliminary data.</text>
</comment>
<dbReference type="GO" id="GO:0004252">
    <property type="term" value="F:serine-type endopeptidase activity"/>
    <property type="evidence" value="ECO:0007669"/>
    <property type="project" value="InterPro"/>
</dbReference>
<dbReference type="InterPro" id="IPR022764">
    <property type="entry name" value="Peptidase_S54_rhomboid_dom"/>
</dbReference>
<proteinExistence type="predicted"/>
<evidence type="ECO:0000313" key="7">
    <source>
        <dbReference type="EMBL" id="MBB4910342.1"/>
    </source>
</evidence>
<feature type="domain" description="Peptidase S54 rhomboid" evidence="6">
    <location>
        <begin position="64"/>
        <end position="198"/>
    </location>
</feature>
<evidence type="ECO:0000256" key="3">
    <source>
        <dbReference type="ARBA" id="ARBA00022989"/>
    </source>
</evidence>
<keyword evidence="7" id="KW-0645">Protease</keyword>
<keyword evidence="3 5" id="KW-1133">Transmembrane helix</keyword>
<dbReference type="Proteomes" id="UP000520767">
    <property type="component" value="Unassembled WGS sequence"/>
</dbReference>
<comment type="subcellular location">
    <subcellularLocation>
        <location evidence="1">Membrane</location>
        <topology evidence="1">Multi-pass membrane protein</topology>
    </subcellularLocation>
</comment>
<dbReference type="EMBL" id="JACHJQ010000007">
    <property type="protein sequence ID" value="MBB4910342.1"/>
    <property type="molecule type" value="Genomic_DNA"/>
</dbReference>
<evidence type="ECO:0000313" key="8">
    <source>
        <dbReference type="Proteomes" id="UP000520767"/>
    </source>
</evidence>
<reference evidence="7 8" key="1">
    <citation type="submission" date="2020-08" db="EMBL/GenBank/DDBJ databases">
        <title>Genomic Encyclopedia of Type Strains, Phase III (KMG-III): the genomes of soil and plant-associated and newly described type strains.</title>
        <authorList>
            <person name="Whitman W."/>
        </authorList>
    </citation>
    <scope>NUCLEOTIDE SEQUENCE [LARGE SCALE GENOMIC DNA]</scope>
    <source>
        <strain evidence="7 8">CECT 8960</strain>
    </source>
</reference>
<feature type="transmembrane region" description="Helical" evidence="5">
    <location>
        <begin position="22"/>
        <end position="42"/>
    </location>
</feature>